<dbReference type="RefSeq" id="WP_167538059.1">
    <property type="nucleotide sequence ID" value="NZ_BAAATH010000002.1"/>
</dbReference>
<evidence type="ECO:0000313" key="2">
    <source>
        <dbReference type="EMBL" id="WUS28246.1"/>
    </source>
</evidence>
<accession>A0ABZ1VZL7</accession>
<dbReference type="EMBL" id="CP108473">
    <property type="protein sequence ID" value="WUS28246.1"/>
    <property type="molecule type" value="Genomic_DNA"/>
</dbReference>
<dbReference type="Proteomes" id="UP001432292">
    <property type="component" value="Chromosome"/>
</dbReference>
<keyword evidence="3" id="KW-1185">Reference proteome</keyword>
<protein>
    <submittedName>
        <fullName evidence="2">Uncharacterized protein</fullName>
    </submittedName>
</protein>
<dbReference type="GeneID" id="96640103"/>
<gene>
    <name evidence="2" type="ORF">OG727_03350</name>
</gene>
<evidence type="ECO:0000313" key="3">
    <source>
        <dbReference type="Proteomes" id="UP001432292"/>
    </source>
</evidence>
<name>A0ABZ1VZL7_9ACTN</name>
<reference evidence="2" key="1">
    <citation type="submission" date="2022-10" db="EMBL/GenBank/DDBJ databases">
        <title>The complete genomes of actinobacterial strains from the NBC collection.</title>
        <authorList>
            <person name="Joergensen T.S."/>
            <person name="Alvarez Arevalo M."/>
            <person name="Sterndorff E.B."/>
            <person name="Faurdal D."/>
            <person name="Vuksanovic O."/>
            <person name="Mourched A.-S."/>
            <person name="Charusanti P."/>
            <person name="Shaw S."/>
            <person name="Blin K."/>
            <person name="Weber T."/>
        </authorList>
    </citation>
    <scope>NUCLEOTIDE SEQUENCE</scope>
    <source>
        <strain evidence="2">NBC_01256</strain>
    </source>
</reference>
<sequence>MTQLGSQSRQGGSLLGQRPYRQAQGGIGSSIAAAVEAVVMLPAPQLLSRRRRSHDLRIARKS</sequence>
<evidence type="ECO:0000256" key="1">
    <source>
        <dbReference type="SAM" id="MobiDB-lite"/>
    </source>
</evidence>
<feature type="region of interest" description="Disordered" evidence="1">
    <location>
        <begin position="1"/>
        <end position="20"/>
    </location>
</feature>
<proteinExistence type="predicted"/>
<organism evidence="2 3">
    <name type="scientific">Streptomyces caniferus</name>
    <dbReference type="NCBI Taxonomy" id="285557"/>
    <lineage>
        <taxon>Bacteria</taxon>
        <taxon>Bacillati</taxon>
        <taxon>Actinomycetota</taxon>
        <taxon>Actinomycetes</taxon>
        <taxon>Kitasatosporales</taxon>
        <taxon>Streptomycetaceae</taxon>
        <taxon>Streptomyces</taxon>
    </lineage>
</organism>